<keyword evidence="7" id="KW-0143">Chaperone</keyword>
<dbReference type="VEuPathDB" id="TriTrypDB:LdBPK_290790.1"/>
<dbReference type="GO" id="GO:0016887">
    <property type="term" value="F:ATP hydrolysis activity"/>
    <property type="evidence" value="ECO:0007669"/>
    <property type="project" value="InterPro"/>
</dbReference>
<dbReference type="SUPFAM" id="SSF55874">
    <property type="entry name" value="ATPase domain of HSP90 chaperone/DNA topoisomerase II/histidine kinase"/>
    <property type="match status" value="1"/>
</dbReference>
<comment type="caution">
    <text evidence="9">The sequence shown here is derived from an EMBL/GenBank/DDBJ whole genome shotgun (WGS) entry which is preliminary data.</text>
</comment>
<dbReference type="FunFam" id="3.40.50.11260:FF:000001">
    <property type="entry name" value="Heat shock protein 90 alpha"/>
    <property type="match status" value="2"/>
</dbReference>
<dbReference type="Gene3D" id="3.40.50.11260">
    <property type="match status" value="1"/>
</dbReference>
<dbReference type="InterPro" id="IPR037196">
    <property type="entry name" value="HSP90_C"/>
</dbReference>
<dbReference type="PROSITE" id="PS00298">
    <property type="entry name" value="HSP90"/>
    <property type="match status" value="1"/>
</dbReference>
<dbReference type="VEuPathDB" id="TriTrypDB:LdCL_290012700"/>
<keyword evidence="6" id="KW-0346">Stress response</keyword>
<dbReference type="FunFam" id="3.30.565.10:FF:000357">
    <property type="entry name" value="Heat shock protein HSP 90-beta"/>
    <property type="match status" value="1"/>
</dbReference>
<dbReference type="InterPro" id="IPR020575">
    <property type="entry name" value="Hsp90_N"/>
</dbReference>
<dbReference type="VEuPathDB" id="TriTrypDB:LDHU3_29.1080"/>
<dbReference type="InterPro" id="IPR019805">
    <property type="entry name" value="Heat_shock_protein_90_CS"/>
</dbReference>
<organism evidence="9 10">
    <name type="scientific">Leishmania donovani</name>
    <dbReference type="NCBI Taxonomy" id="5661"/>
    <lineage>
        <taxon>Eukaryota</taxon>
        <taxon>Discoba</taxon>
        <taxon>Euglenozoa</taxon>
        <taxon>Kinetoplastea</taxon>
        <taxon>Metakinetoplastina</taxon>
        <taxon>Trypanosomatida</taxon>
        <taxon>Trypanosomatidae</taxon>
        <taxon>Leishmaniinae</taxon>
        <taxon>Leishmania</taxon>
    </lineage>
</organism>
<dbReference type="GO" id="GO:0140662">
    <property type="term" value="F:ATP-dependent protein folding chaperone"/>
    <property type="evidence" value="ECO:0007669"/>
    <property type="project" value="InterPro"/>
</dbReference>
<dbReference type="Gene3D" id="3.30.565.10">
    <property type="entry name" value="Histidine kinase-like ATPase, C-terminal domain"/>
    <property type="match status" value="1"/>
</dbReference>
<protein>
    <submittedName>
        <fullName evidence="9">Hsp90 family protein</fullName>
    </submittedName>
</protein>
<dbReference type="FunFam" id="1.20.120.790:FF:000001">
    <property type="entry name" value="Heat shock protein 90 alpha"/>
    <property type="match status" value="2"/>
</dbReference>
<accession>A0A504XXM2</accession>
<evidence type="ECO:0000313" key="9">
    <source>
        <dbReference type="EMBL" id="TPP53832.1"/>
    </source>
</evidence>
<comment type="similarity">
    <text evidence="2">Belongs to the heat shock protein 90 family.</text>
</comment>
<evidence type="ECO:0000256" key="7">
    <source>
        <dbReference type="ARBA" id="ARBA00023186"/>
    </source>
</evidence>
<gene>
    <name evidence="9" type="ORF">CGC21_38415</name>
</gene>
<proteinExistence type="inferred from homology"/>
<dbReference type="Gene3D" id="1.20.120.790">
    <property type="entry name" value="Heat shock protein 90, C-terminal domain"/>
    <property type="match status" value="2"/>
</dbReference>
<feature type="region of interest" description="Disordered" evidence="8">
    <location>
        <begin position="854"/>
        <end position="879"/>
    </location>
</feature>
<dbReference type="Gene3D" id="3.30.230.80">
    <property type="match status" value="2"/>
</dbReference>
<dbReference type="GO" id="GO:0005524">
    <property type="term" value="F:ATP binding"/>
    <property type="evidence" value="ECO:0007669"/>
    <property type="project" value="UniProtKB-KW"/>
</dbReference>
<evidence type="ECO:0000256" key="1">
    <source>
        <dbReference type="ARBA" id="ARBA00004496"/>
    </source>
</evidence>
<dbReference type="GO" id="GO:0051082">
    <property type="term" value="F:unfolded protein binding"/>
    <property type="evidence" value="ECO:0007669"/>
    <property type="project" value="InterPro"/>
</dbReference>
<keyword evidence="3" id="KW-0963">Cytoplasm</keyword>
<dbReference type="AlphaFoldDB" id="A0A504XXM2"/>
<dbReference type="VEuPathDB" id="TriTrypDB:LdCL_330009000"/>
<evidence type="ECO:0000256" key="2">
    <source>
        <dbReference type="ARBA" id="ARBA00008239"/>
    </source>
</evidence>
<evidence type="ECO:0000256" key="4">
    <source>
        <dbReference type="ARBA" id="ARBA00022741"/>
    </source>
</evidence>
<dbReference type="SUPFAM" id="SSF110942">
    <property type="entry name" value="HSP90 C-terminal domain"/>
    <property type="match status" value="2"/>
</dbReference>
<dbReference type="EMBL" id="RHLC01000007">
    <property type="protein sequence ID" value="TPP53832.1"/>
    <property type="molecule type" value="Genomic_DNA"/>
</dbReference>
<dbReference type="SUPFAM" id="SSF54211">
    <property type="entry name" value="Ribosomal protein S5 domain 2-like"/>
    <property type="match status" value="2"/>
</dbReference>
<dbReference type="PANTHER" id="PTHR11528">
    <property type="entry name" value="HEAT SHOCK PROTEIN 90 FAMILY MEMBER"/>
    <property type="match status" value="1"/>
</dbReference>
<evidence type="ECO:0000256" key="6">
    <source>
        <dbReference type="ARBA" id="ARBA00023016"/>
    </source>
</evidence>
<keyword evidence="4" id="KW-0547">Nucleotide-binding</keyword>
<dbReference type="PRINTS" id="PR00775">
    <property type="entry name" value="HEATSHOCK90"/>
</dbReference>
<name>A0A504XXM2_LEIDO</name>
<evidence type="ECO:0000256" key="3">
    <source>
        <dbReference type="ARBA" id="ARBA00022490"/>
    </source>
</evidence>
<dbReference type="Pfam" id="PF00183">
    <property type="entry name" value="HSP90"/>
    <property type="match status" value="3"/>
</dbReference>
<comment type="subcellular location">
    <subcellularLocation>
        <location evidence="1">Cytoplasm</location>
    </subcellularLocation>
</comment>
<dbReference type="VEuPathDB" id="TriTrypDB:LdBPK_330360.1"/>
<dbReference type="VEuPathDB" id="TriTrypDB:LDHU3_33.0550"/>
<keyword evidence="5" id="KW-0067">ATP-binding</keyword>
<dbReference type="InterPro" id="IPR020568">
    <property type="entry name" value="Ribosomal_Su5_D2-typ_SF"/>
</dbReference>
<dbReference type="InterPro" id="IPR036890">
    <property type="entry name" value="HATPase_C_sf"/>
</dbReference>
<feature type="compositionally biased region" description="Low complexity" evidence="8">
    <location>
        <begin position="857"/>
        <end position="870"/>
    </location>
</feature>
<reference evidence="10" key="1">
    <citation type="submission" date="2019-02" db="EMBL/GenBank/DDBJ databases">
        <title>FDA dAtabase for Regulatory Grade micrObial Sequences (FDA-ARGOS): Supporting development and validation of Infectious Disease Dx tests.</title>
        <authorList>
            <person name="Duncan R."/>
            <person name="Fisher C."/>
            <person name="Tallon L."/>
            <person name="Sadzewicz L."/>
            <person name="Sengamalay N."/>
            <person name="Ott S."/>
            <person name="Godinez A."/>
            <person name="Nagaraj S."/>
            <person name="Vavikolanu K."/>
            <person name="Nadendla S."/>
            <person name="Aluvathingal J."/>
            <person name="Sichtig H."/>
        </authorList>
    </citation>
    <scope>NUCLEOTIDE SEQUENCE [LARGE SCALE GENOMIC DNA]</scope>
    <source>
        <strain evidence="10">FDAARGOS_361</strain>
    </source>
</reference>
<dbReference type="Proteomes" id="UP000318447">
    <property type="component" value="Unassembled WGS sequence"/>
</dbReference>
<evidence type="ECO:0000256" key="5">
    <source>
        <dbReference type="ARBA" id="ARBA00022840"/>
    </source>
</evidence>
<evidence type="ECO:0000313" key="10">
    <source>
        <dbReference type="Proteomes" id="UP000318447"/>
    </source>
</evidence>
<sequence length="879" mass="101088">MATKHFSVEGQLEFRSIMFVPKRAPFDMFEPNKKRNNIKLYVRRVFIMDNCEDLCPDWLGFVKGQNKILKVIRKNIVKKCLEMFDEVAENKEDYKQFYEQFGKNIKLGIHEDTANRKKLMELLRFYSTESGEEMTTLKDYVTRMKAEQKSIYYITGDSKKKLESSPFIEQARRRGLEVLFMTEPIDEYVMQQVKDFEDKKFACLTKEGTMKEVLGDKVEKVTVSERLSTSPCILVTSEFGWSAHMEQIMRNQALRDSSMAQYMMSKKTMELNPRHPIIKELRRRVEADENDKAVKDLVFLLFDTSLLTSGFQLEDPTGYAERINRMIKLGLSLDEEEEAAEATLQRGALEALSRALLFALPDVRAHRGQCCGLVWDRVRAEGERIPGLGVEKEVSSSPVAESTFAFQAEINQLMSLIINTFYSNKEIFLRELISNASDACDKIRYQSLTDPSVLGESPRLCIRVVPDKENKTLTVEDNGIGMTKADLVNNLGTIARSGTKAFMEALEAGGDMSMIGQFGDVTKEEYAAFYKAISNDWEDPMATKHFSVEGQLEFRSIMFPNKKRNNIKLYVRRVFIMDNCEDLCPDWLGFVKGNLQQNKILKVIRKNIVKKCLEMFDEVAENKEDYKQFYEQFGKNIKLGIHEDTANRKKLMELLRFYSTESGEEMTTLKDYVTRMKAEQKSIYYITGDSKKKLESSPFIEQARRRGLEVLFMTEPIDEYVMQQTMKEVLGDKVEKVTVSERLSTSPCILVTSEFGWSAHMEQIMRNQALRDSSMAQYMMSKKTMELNPRHPIIKELRRRVEADENDKAVKDLVFLLFDTSLLTSGFQLEDPTGYAERINRMIKLGLSLDEEEEAAEATVAETAPAEVTAGTSSMEQVD</sequence>
<evidence type="ECO:0000256" key="8">
    <source>
        <dbReference type="SAM" id="MobiDB-lite"/>
    </source>
</evidence>
<dbReference type="GO" id="GO:0005737">
    <property type="term" value="C:cytoplasm"/>
    <property type="evidence" value="ECO:0007669"/>
    <property type="project" value="UniProtKB-SubCell"/>
</dbReference>
<dbReference type="InterPro" id="IPR001404">
    <property type="entry name" value="Hsp90_fam"/>
</dbReference>